<dbReference type="HOGENOM" id="CLU_2277371_0_0_1"/>
<dbReference type="AlphaFoldDB" id="S8AI55"/>
<name>S8AI55_DACHA</name>
<gene>
    <name evidence="1" type="ORF">H072_3446</name>
</gene>
<organism evidence="1 2">
    <name type="scientific">Dactylellina haptotyla (strain CBS 200.50)</name>
    <name type="common">Nematode-trapping fungus</name>
    <name type="synonym">Monacrosporium haptotylum</name>
    <dbReference type="NCBI Taxonomy" id="1284197"/>
    <lineage>
        <taxon>Eukaryota</taxon>
        <taxon>Fungi</taxon>
        <taxon>Dikarya</taxon>
        <taxon>Ascomycota</taxon>
        <taxon>Pezizomycotina</taxon>
        <taxon>Orbiliomycetes</taxon>
        <taxon>Orbiliales</taxon>
        <taxon>Orbiliaceae</taxon>
        <taxon>Dactylellina</taxon>
    </lineage>
</organism>
<evidence type="ECO:0000313" key="2">
    <source>
        <dbReference type="Proteomes" id="UP000015100"/>
    </source>
</evidence>
<comment type="caution">
    <text evidence="1">The sequence shown here is derived from an EMBL/GenBank/DDBJ whole genome shotgun (WGS) entry which is preliminary data.</text>
</comment>
<accession>S8AI55</accession>
<dbReference type="Proteomes" id="UP000015100">
    <property type="component" value="Unassembled WGS sequence"/>
</dbReference>
<evidence type="ECO:0000313" key="1">
    <source>
        <dbReference type="EMBL" id="EPS42574.1"/>
    </source>
</evidence>
<protein>
    <submittedName>
        <fullName evidence="1">Uncharacterized protein</fullName>
    </submittedName>
</protein>
<sequence length="102" mass="10657">MPPQTVDTIKPVVSLADEELVVGVGDPVLLAPLLAVEDGGSVRGTWELMFVLKVAWDEANSKVDEPLTSKTEVQPNGPSSGILAKPLVIARTTGEPSVITPA</sequence>
<reference evidence="2" key="2">
    <citation type="submission" date="2013-04" db="EMBL/GenBank/DDBJ databases">
        <title>Genomic mechanisms accounting for the adaptation to parasitism in nematode-trapping fungi.</title>
        <authorList>
            <person name="Ahren D.G."/>
        </authorList>
    </citation>
    <scope>NUCLEOTIDE SEQUENCE [LARGE SCALE GENOMIC DNA]</scope>
    <source>
        <strain evidence="2">CBS 200.50</strain>
    </source>
</reference>
<reference evidence="1 2" key="1">
    <citation type="journal article" date="2013" name="PLoS Genet.">
        <title>Genomic mechanisms accounting for the adaptation to parasitism in nematode-trapping fungi.</title>
        <authorList>
            <person name="Meerupati T."/>
            <person name="Andersson K.M."/>
            <person name="Friman E."/>
            <person name="Kumar D."/>
            <person name="Tunlid A."/>
            <person name="Ahren D."/>
        </authorList>
    </citation>
    <scope>NUCLEOTIDE SEQUENCE [LARGE SCALE GENOMIC DNA]</scope>
    <source>
        <strain evidence="1 2">CBS 200.50</strain>
    </source>
</reference>
<dbReference type="EMBL" id="AQGS01000107">
    <property type="protein sequence ID" value="EPS42574.1"/>
    <property type="molecule type" value="Genomic_DNA"/>
</dbReference>
<keyword evidence="2" id="KW-1185">Reference proteome</keyword>
<proteinExistence type="predicted"/>